<dbReference type="InterPro" id="IPR052045">
    <property type="entry name" value="Sulfur_Carrier/Prot_Modifier"/>
</dbReference>
<comment type="caution">
    <text evidence="1">The sequence shown here is derived from an EMBL/GenBank/DDBJ whole genome shotgun (WGS) entry which is preliminary data.</text>
</comment>
<dbReference type="InterPro" id="IPR003749">
    <property type="entry name" value="ThiS/MoaD-like"/>
</dbReference>
<dbReference type="AlphaFoldDB" id="A0A7C3LWG6"/>
<dbReference type="InterPro" id="IPR016155">
    <property type="entry name" value="Mopterin_synth/thiamin_S_b"/>
</dbReference>
<dbReference type="CDD" id="cd17074">
    <property type="entry name" value="Ubl_CysO_like"/>
    <property type="match status" value="1"/>
</dbReference>
<dbReference type="PANTHER" id="PTHR38031">
    <property type="entry name" value="SULFUR CARRIER PROTEIN SLR0821-RELATED"/>
    <property type="match status" value="1"/>
</dbReference>
<accession>A0A7C3LWG6</accession>
<organism evidence="1">
    <name type="scientific">Leptospirillum ferriphilum</name>
    <dbReference type="NCBI Taxonomy" id="178606"/>
    <lineage>
        <taxon>Bacteria</taxon>
        <taxon>Pseudomonadati</taxon>
        <taxon>Nitrospirota</taxon>
        <taxon>Nitrospiria</taxon>
        <taxon>Nitrospirales</taxon>
        <taxon>Nitrospiraceae</taxon>
        <taxon>Leptospirillum</taxon>
    </lineage>
</organism>
<dbReference type="InterPro" id="IPR054834">
    <property type="entry name" value="SAMP1_3"/>
</dbReference>
<dbReference type="NCBIfam" id="TIGR01687">
    <property type="entry name" value="moaD_arch"/>
    <property type="match status" value="1"/>
</dbReference>
<proteinExistence type="predicted"/>
<dbReference type="EMBL" id="DTMM01000215">
    <property type="protein sequence ID" value="HFT94223.1"/>
    <property type="molecule type" value="Genomic_DNA"/>
</dbReference>
<dbReference type="Gene3D" id="3.10.20.30">
    <property type="match status" value="1"/>
</dbReference>
<dbReference type="SUPFAM" id="SSF54285">
    <property type="entry name" value="MoaD/ThiS"/>
    <property type="match status" value="1"/>
</dbReference>
<dbReference type="InterPro" id="IPR012675">
    <property type="entry name" value="Beta-grasp_dom_sf"/>
</dbReference>
<reference evidence="1" key="1">
    <citation type="journal article" date="2020" name="mSystems">
        <title>Genome- and Community-Level Interaction Insights into Carbon Utilization and Element Cycling Functions of Hydrothermarchaeota in Hydrothermal Sediment.</title>
        <authorList>
            <person name="Zhou Z."/>
            <person name="Liu Y."/>
            <person name="Xu W."/>
            <person name="Pan J."/>
            <person name="Luo Z.H."/>
            <person name="Li M."/>
        </authorList>
    </citation>
    <scope>NUCLEOTIDE SEQUENCE [LARGE SCALE GENOMIC DNA]</scope>
    <source>
        <strain evidence="1">SpSt-902</strain>
    </source>
</reference>
<evidence type="ECO:0000313" key="1">
    <source>
        <dbReference type="EMBL" id="HFT94223.1"/>
    </source>
</evidence>
<dbReference type="Pfam" id="PF02597">
    <property type="entry name" value="ThiS"/>
    <property type="match status" value="1"/>
</dbReference>
<name>A0A7C3LWG6_9BACT</name>
<protein>
    <submittedName>
        <fullName evidence="1">MoaD/ThiS family protein</fullName>
    </submittedName>
</protein>
<dbReference type="PANTHER" id="PTHR38031:SF1">
    <property type="entry name" value="SULFUR CARRIER PROTEIN CYSO"/>
    <property type="match status" value="1"/>
</dbReference>
<dbReference type="InterPro" id="IPR010038">
    <property type="entry name" value="MoaD_arc-typ"/>
</dbReference>
<dbReference type="NCBIfam" id="NF041918">
    <property type="entry name" value="SAMP1"/>
    <property type="match status" value="1"/>
</dbReference>
<gene>
    <name evidence="1" type="ORF">ENX03_09920</name>
</gene>
<sequence length="93" mass="10408">MSVLVRIPTPLRPLANGQNEVQLAGGSVREILENLVNSYPGIRERLMDEKGEVRRFINIYVNEEDIRFLDGTQTRIKDGDELSIIPAIAGGCR</sequence>